<protein>
    <submittedName>
        <fullName evidence="1">Acetyl-CoA carboxylase biotin carboxyl carrier protein</fullName>
    </submittedName>
</protein>
<dbReference type="EMBL" id="FMAF01000037">
    <property type="protein sequence ID" value="SCB51180.1"/>
    <property type="molecule type" value="Genomic_DNA"/>
</dbReference>
<evidence type="ECO:0000313" key="1">
    <source>
        <dbReference type="EMBL" id="SCB51180.1"/>
    </source>
</evidence>
<gene>
    <name evidence="1" type="ORF">GA0061101_13732</name>
</gene>
<dbReference type="RefSeq" id="WP_376774275.1">
    <property type="nucleotide sequence ID" value="NZ_FMAF01000037.1"/>
</dbReference>
<evidence type="ECO:0000313" key="2">
    <source>
        <dbReference type="Proteomes" id="UP000199205"/>
    </source>
</evidence>
<reference evidence="1 2" key="1">
    <citation type="submission" date="2016-08" db="EMBL/GenBank/DDBJ databases">
        <authorList>
            <person name="Seilhamer J.J."/>
        </authorList>
    </citation>
    <scope>NUCLEOTIDE SEQUENCE [LARGE SCALE GENOMIC DNA]</scope>
    <source>
        <strain evidence="1 2">P1-7</strain>
    </source>
</reference>
<proteinExistence type="predicted"/>
<dbReference type="AlphaFoldDB" id="A0A1C3XFX9"/>
<sequence length="94" mass="9958">MDLQKIKMLIEFVGRSRISELVVSQDGTTVRISNSISKRAAAADNPGVARQLPVQPSVVTDAVEPEGDKAGQTVIAPRGGSLPKLLVRPPLSNI</sequence>
<name>A0A1C3XFX9_9HYPH</name>
<accession>A0A1C3XFX9</accession>
<dbReference type="Proteomes" id="UP000199205">
    <property type="component" value="Unassembled WGS sequence"/>
</dbReference>
<organism evidence="1 2">
    <name type="scientific">Rhizobium lusitanum</name>
    <dbReference type="NCBI Taxonomy" id="293958"/>
    <lineage>
        <taxon>Bacteria</taxon>
        <taxon>Pseudomonadati</taxon>
        <taxon>Pseudomonadota</taxon>
        <taxon>Alphaproteobacteria</taxon>
        <taxon>Hyphomicrobiales</taxon>
        <taxon>Rhizobiaceae</taxon>
        <taxon>Rhizobium/Agrobacterium group</taxon>
        <taxon>Rhizobium</taxon>
    </lineage>
</organism>